<gene>
    <name evidence="2" type="ORF">Tci_931359</name>
</gene>
<dbReference type="AlphaFoldDB" id="A0A699XM50"/>
<feature type="non-terminal residue" evidence="2">
    <location>
        <position position="1"/>
    </location>
</feature>
<accession>A0A699XM50</accession>
<sequence length="82" mass="8990">HDCRRSRLQSPRHRQGRARDGDRARGDRAPEEGLGRRAHHPQPGDLEPPARDAARSGGDGGAEGPEEGRDHRHGPAGQRRPL</sequence>
<name>A0A699XM50_TANCI</name>
<feature type="region of interest" description="Disordered" evidence="1">
    <location>
        <begin position="1"/>
        <end position="82"/>
    </location>
</feature>
<protein>
    <submittedName>
        <fullName evidence="2">Uncharacterized protein</fullName>
    </submittedName>
</protein>
<proteinExistence type="predicted"/>
<comment type="caution">
    <text evidence="2">The sequence shown here is derived from an EMBL/GenBank/DDBJ whole genome shotgun (WGS) entry which is preliminary data.</text>
</comment>
<feature type="compositionally biased region" description="Basic and acidic residues" evidence="1">
    <location>
        <begin position="17"/>
        <end position="35"/>
    </location>
</feature>
<evidence type="ECO:0000256" key="1">
    <source>
        <dbReference type="SAM" id="MobiDB-lite"/>
    </source>
</evidence>
<feature type="compositionally biased region" description="Basic residues" evidence="1">
    <location>
        <begin position="1"/>
        <end position="16"/>
    </location>
</feature>
<feature type="non-terminal residue" evidence="2">
    <location>
        <position position="82"/>
    </location>
</feature>
<reference evidence="2" key="1">
    <citation type="journal article" date="2019" name="Sci. Rep.">
        <title>Draft genome of Tanacetum cinerariifolium, the natural source of mosquito coil.</title>
        <authorList>
            <person name="Yamashiro T."/>
            <person name="Shiraishi A."/>
            <person name="Satake H."/>
            <person name="Nakayama K."/>
        </authorList>
    </citation>
    <scope>NUCLEOTIDE SEQUENCE</scope>
</reference>
<evidence type="ECO:0000313" key="2">
    <source>
        <dbReference type="EMBL" id="GFD59390.1"/>
    </source>
</evidence>
<dbReference type="EMBL" id="BKCJ011864325">
    <property type="protein sequence ID" value="GFD59390.1"/>
    <property type="molecule type" value="Genomic_DNA"/>
</dbReference>
<organism evidence="2">
    <name type="scientific">Tanacetum cinerariifolium</name>
    <name type="common">Dalmatian daisy</name>
    <name type="synonym">Chrysanthemum cinerariifolium</name>
    <dbReference type="NCBI Taxonomy" id="118510"/>
    <lineage>
        <taxon>Eukaryota</taxon>
        <taxon>Viridiplantae</taxon>
        <taxon>Streptophyta</taxon>
        <taxon>Embryophyta</taxon>
        <taxon>Tracheophyta</taxon>
        <taxon>Spermatophyta</taxon>
        <taxon>Magnoliopsida</taxon>
        <taxon>eudicotyledons</taxon>
        <taxon>Gunneridae</taxon>
        <taxon>Pentapetalae</taxon>
        <taxon>asterids</taxon>
        <taxon>campanulids</taxon>
        <taxon>Asterales</taxon>
        <taxon>Asteraceae</taxon>
        <taxon>Asteroideae</taxon>
        <taxon>Anthemideae</taxon>
        <taxon>Anthemidinae</taxon>
        <taxon>Tanacetum</taxon>
    </lineage>
</organism>